<feature type="region of interest" description="Disordered" evidence="1">
    <location>
        <begin position="1"/>
        <end position="23"/>
    </location>
</feature>
<dbReference type="Proteomes" id="UP000013940">
    <property type="component" value="Chromosome"/>
</dbReference>
<name>A0A2C9EEB3_PSEPH</name>
<reference evidence="3" key="1">
    <citation type="journal article" date="2014" name="Genome Announc.">
        <title>Full-genome sequence of the plant growth-promoting bacterium Pseudomonas protegens CHA0.</title>
        <authorList>
            <person name="Jousset A."/>
            <person name="Schuldes J."/>
            <person name="Keel C."/>
            <person name="Maurhofer M."/>
            <person name="Daniel R."/>
            <person name="Scheu S."/>
            <person name="Thuermer A."/>
        </authorList>
    </citation>
    <scope>NUCLEOTIDE SEQUENCE [LARGE SCALE GENOMIC DNA]</scope>
    <source>
        <strain evidence="3">DSM 19095 / LMG 27888 / CFBP 6595 / CHA0</strain>
    </source>
</reference>
<dbReference type="EMBL" id="CP003190">
    <property type="protein sequence ID" value="AGL81974.1"/>
    <property type="molecule type" value="Genomic_DNA"/>
</dbReference>
<sequence>MSNGSKTDWDRLAKTDDQGIDTSDIPELDDDFFRRAEVHLPGKKAVTIRLDADVLEWFKGQGAGYQTRINQLLRQYMQAHRD</sequence>
<dbReference type="GeneID" id="57473158"/>
<dbReference type="HOGENOM" id="CLU_140900_1_1_6"/>
<dbReference type="AlphaFoldDB" id="A0A2C9EEB3"/>
<proteinExistence type="predicted"/>
<evidence type="ECO:0000313" key="3">
    <source>
        <dbReference type="Proteomes" id="UP000013940"/>
    </source>
</evidence>
<feature type="compositionally biased region" description="Basic and acidic residues" evidence="1">
    <location>
        <begin position="7"/>
        <end position="17"/>
    </location>
</feature>
<evidence type="ECO:0000313" key="2">
    <source>
        <dbReference type="EMBL" id="AGL81974.1"/>
    </source>
</evidence>
<evidence type="ECO:0000256" key="1">
    <source>
        <dbReference type="SAM" id="MobiDB-lite"/>
    </source>
</evidence>
<dbReference type="Pfam" id="PF14384">
    <property type="entry name" value="BrnA_antitoxin"/>
    <property type="match status" value="1"/>
</dbReference>
<accession>A0A2C9EEB3</accession>
<evidence type="ECO:0008006" key="4">
    <source>
        <dbReference type="Google" id="ProtNLM"/>
    </source>
</evidence>
<dbReference type="KEGG" id="pprc:PFLCHA0_c01720"/>
<gene>
    <name evidence="2" type="ORF">PFLCHA0_c01720</name>
</gene>
<dbReference type="eggNOG" id="COG3514">
    <property type="taxonomic scope" value="Bacteria"/>
</dbReference>
<protein>
    <recommendedName>
        <fullName evidence="4">3-oxoacyl-ACP synthase</fullName>
    </recommendedName>
</protein>
<organism evidence="2 3">
    <name type="scientific">Pseudomonas protegens (strain DSM 19095 / LMG 27888 / CFBP 6595 / CHA0)</name>
    <dbReference type="NCBI Taxonomy" id="1124983"/>
    <lineage>
        <taxon>Bacteria</taxon>
        <taxon>Pseudomonadati</taxon>
        <taxon>Pseudomonadota</taxon>
        <taxon>Gammaproteobacteria</taxon>
        <taxon>Pseudomonadales</taxon>
        <taxon>Pseudomonadaceae</taxon>
        <taxon>Pseudomonas</taxon>
    </lineage>
</organism>
<dbReference type="RefSeq" id="WP_011058552.1">
    <property type="nucleotide sequence ID" value="NC_021237.1"/>
</dbReference>
<dbReference type="InterPro" id="IPR025528">
    <property type="entry name" value="BrnA_antitoxin"/>
</dbReference>